<accession>A0A5S5C3Y7</accession>
<organism evidence="2 3">
    <name type="scientific">Paenibacillus methanolicus</name>
    <dbReference type="NCBI Taxonomy" id="582686"/>
    <lineage>
        <taxon>Bacteria</taxon>
        <taxon>Bacillati</taxon>
        <taxon>Bacillota</taxon>
        <taxon>Bacilli</taxon>
        <taxon>Bacillales</taxon>
        <taxon>Paenibacillaceae</taxon>
        <taxon>Paenibacillus</taxon>
    </lineage>
</organism>
<dbReference type="OrthoDB" id="2650732at2"/>
<dbReference type="RefSeq" id="WP_148930700.1">
    <property type="nucleotide sequence ID" value="NZ_VNHS01000007.1"/>
</dbReference>
<proteinExistence type="predicted"/>
<evidence type="ECO:0000256" key="1">
    <source>
        <dbReference type="SAM" id="MobiDB-lite"/>
    </source>
</evidence>
<comment type="caution">
    <text evidence="2">The sequence shown here is derived from an EMBL/GenBank/DDBJ whole genome shotgun (WGS) entry which is preliminary data.</text>
</comment>
<dbReference type="Proteomes" id="UP000323257">
    <property type="component" value="Unassembled WGS sequence"/>
</dbReference>
<keyword evidence="3" id="KW-1185">Reference proteome</keyword>
<name>A0A5S5C3Y7_9BACL</name>
<evidence type="ECO:0000313" key="3">
    <source>
        <dbReference type="Proteomes" id="UP000323257"/>
    </source>
</evidence>
<dbReference type="EMBL" id="VNHS01000007">
    <property type="protein sequence ID" value="TYP73136.1"/>
    <property type="molecule type" value="Genomic_DNA"/>
</dbReference>
<sequence>MTTIYVHVRHWLFWYGDYGFCRKSCNDEISLYSGEDREQSDFLGYFELTTAPCLRYLVNHDLDPVDDKEYREEIQAFLHDETKEMMYSYLYPRDEEDTAYQVKHHAPLNEKGHKPVRGLGSGRTYENRKGSCRRISADGC</sequence>
<reference evidence="2 3" key="1">
    <citation type="submission" date="2019-07" db="EMBL/GenBank/DDBJ databases">
        <title>Genomic Encyclopedia of Type Strains, Phase III (KMG-III): the genomes of soil and plant-associated and newly described type strains.</title>
        <authorList>
            <person name="Whitman W."/>
        </authorList>
    </citation>
    <scope>NUCLEOTIDE SEQUENCE [LARGE SCALE GENOMIC DNA]</scope>
    <source>
        <strain evidence="2 3">BL24</strain>
    </source>
</reference>
<evidence type="ECO:0000313" key="2">
    <source>
        <dbReference type="EMBL" id="TYP73136.1"/>
    </source>
</evidence>
<protein>
    <submittedName>
        <fullName evidence="2">Uncharacterized protein</fullName>
    </submittedName>
</protein>
<feature type="region of interest" description="Disordered" evidence="1">
    <location>
        <begin position="106"/>
        <end position="127"/>
    </location>
</feature>
<dbReference type="AlphaFoldDB" id="A0A5S5C3Y7"/>
<gene>
    <name evidence="2" type="ORF">BCM02_107120</name>
</gene>